<keyword evidence="16" id="KW-1185">Reference proteome</keyword>
<dbReference type="Pfam" id="PF00329">
    <property type="entry name" value="Complex1_30kDa"/>
    <property type="match status" value="1"/>
</dbReference>
<evidence type="ECO:0000256" key="6">
    <source>
        <dbReference type="ARBA" id="ARBA00023002"/>
    </source>
</evidence>
<dbReference type="AlphaFoldDB" id="A0A4D9DK59"/>
<evidence type="ECO:0000256" key="5">
    <source>
        <dbReference type="ARBA" id="ARBA00022448"/>
    </source>
</evidence>
<dbReference type="GO" id="GO:0008137">
    <property type="term" value="F:NADH dehydrogenase (ubiquinone) activity"/>
    <property type="evidence" value="ECO:0007669"/>
    <property type="project" value="InterPro"/>
</dbReference>
<sequence>MAAHDDVDAVRVVYSFTLGADVVELAVRVPNGSEGIPSIADLSHPGGRFEREIRDLFGVTPVGHPLPKRLVRHDNWPVGHYPMLRDVEASPAFQPATGDYPFVQVTGDGVYEIPVGPIHAGLIEPGHFRFSVVGESILRMKARLWFLYRGVEKVFEGRQPADSIALAERISGDTAVGHALAYARAVEAALGLTVSPGVDAVRLTLVELERLHNHVADIGMIFNDVAYGIANAHCQVQRERLLRHHAQLTGHRLLRGGITLGRVRLVGDVDLTLLADVGAEVANIVEMALLNRVVQDRLTGTSVLSATQAKTMQTLGFVARASGLAVDARLAESHPLLADFEPIVETDGDVKARLMVRVREVQQSLELIAKLASSGLTSSTGASPDRSRCRWRTRSCRTSR</sequence>
<reference evidence="15 16" key="2">
    <citation type="submission" date="2019-04" db="EMBL/GenBank/DDBJ databases">
        <title>The genome sequence of big-headed turtle.</title>
        <authorList>
            <person name="Gong S."/>
        </authorList>
    </citation>
    <scope>NUCLEOTIDE SEQUENCE [LARGE SCALE GENOMIC DNA]</scope>
    <source>
        <strain evidence="15">DO16091913</strain>
        <tissue evidence="15">Muscle</tissue>
    </source>
</reference>
<keyword evidence="5" id="KW-0813">Transport</keyword>
<dbReference type="InterPro" id="IPR001135">
    <property type="entry name" value="NADH_Q_OxRdtase_suD"/>
</dbReference>
<evidence type="ECO:0000256" key="3">
    <source>
        <dbReference type="ARBA" id="ARBA00007569"/>
    </source>
</evidence>
<dbReference type="GO" id="GO:0048038">
    <property type="term" value="F:quinone binding"/>
    <property type="evidence" value="ECO:0007669"/>
    <property type="project" value="InterPro"/>
</dbReference>
<evidence type="ECO:0000259" key="14">
    <source>
        <dbReference type="Pfam" id="PF00346"/>
    </source>
</evidence>
<dbReference type="OrthoDB" id="10438901at2759"/>
<keyword evidence="6" id="KW-0560">Oxidoreductase</keyword>
<dbReference type="GO" id="GO:0016151">
    <property type="term" value="F:nickel cation binding"/>
    <property type="evidence" value="ECO:0007669"/>
    <property type="project" value="InterPro"/>
</dbReference>
<dbReference type="InterPro" id="IPR052197">
    <property type="entry name" value="ComplexI_49kDa-like"/>
</dbReference>
<evidence type="ECO:0000256" key="1">
    <source>
        <dbReference type="ARBA" id="ARBA00004202"/>
    </source>
</evidence>
<proteinExistence type="inferred from homology"/>
<dbReference type="InterPro" id="IPR029014">
    <property type="entry name" value="NiFe-Hase_large"/>
</dbReference>
<dbReference type="Proteomes" id="UP000297703">
    <property type="component" value="Unassembled WGS sequence"/>
</dbReference>
<feature type="compositionally biased region" description="Basic residues" evidence="12">
    <location>
        <begin position="389"/>
        <end position="400"/>
    </location>
</feature>
<evidence type="ECO:0000256" key="8">
    <source>
        <dbReference type="ARBA" id="ARBA00024313"/>
    </source>
</evidence>
<evidence type="ECO:0000259" key="13">
    <source>
        <dbReference type="Pfam" id="PF00329"/>
    </source>
</evidence>
<comment type="function">
    <text evidence="8">Core subunit of the mitochondrial membrane respiratory chain NADH dehydrogenase (Complex I) which catalyzes electron transfer from NADH through the respiratory chain, using ubiquinone as an electron acceptor. Essential for the catalytic activity and assembly of complex I.</text>
</comment>
<dbReference type="Gene3D" id="1.10.645.10">
    <property type="entry name" value="Cytochrome-c3 Hydrogenase, chain B"/>
    <property type="match status" value="1"/>
</dbReference>
<dbReference type="GO" id="GO:0051287">
    <property type="term" value="F:NAD binding"/>
    <property type="evidence" value="ECO:0007669"/>
    <property type="project" value="InterPro"/>
</dbReference>
<organism evidence="15 16">
    <name type="scientific">Platysternon megacephalum</name>
    <name type="common">big-headed turtle</name>
    <dbReference type="NCBI Taxonomy" id="55544"/>
    <lineage>
        <taxon>Eukaryota</taxon>
        <taxon>Metazoa</taxon>
        <taxon>Chordata</taxon>
        <taxon>Craniata</taxon>
        <taxon>Vertebrata</taxon>
        <taxon>Euteleostomi</taxon>
        <taxon>Archelosauria</taxon>
        <taxon>Testudinata</taxon>
        <taxon>Testudines</taxon>
        <taxon>Cryptodira</taxon>
        <taxon>Durocryptodira</taxon>
        <taxon>Testudinoidea</taxon>
        <taxon>Platysternidae</taxon>
        <taxon>Platysternon</taxon>
    </lineage>
</organism>
<comment type="similarity">
    <text evidence="3">Belongs to the complex I 30 kDa subunit family.</text>
</comment>
<comment type="subunit">
    <text evidence="11">Core subunit of respiratory chain NADH dehydrogenase (Complex I) which is composed of 45 different subunits. Interacts with NDUFAF3. Interacts with RAB5IF. Found in subcomplexes containing subunits NDUFS2, MT-ND1 and NDUFA13.</text>
</comment>
<evidence type="ECO:0000256" key="9">
    <source>
        <dbReference type="ARBA" id="ARBA00031525"/>
    </source>
</evidence>
<dbReference type="SUPFAM" id="SSF56762">
    <property type="entry name" value="HydB/Nqo4-like"/>
    <property type="match status" value="1"/>
</dbReference>
<dbReference type="PROSITE" id="PS00542">
    <property type="entry name" value="COMPLEX1_30K"/>
    <property type="match status" value="1"/>
</dbReference>
<reference evidence="15 16" key="1">
    <citation type="submission" date="2019-04" db="EMBL/GenBank/DDBJ databases">
        <title>Draft genome of the big-headed turtle Platysternon megacephalum.</title>
        <authorList>
            <person name="Gong S."/>
        </authorList>
    </citation>
    <scope>NUCLEOTIDE SEQUENCE [LARGE SCALE GENOMIC DNA]</scope>
    <source>
        <strain evidence="15">DO16091913</strain>
        <tissue evidence="15">Muscle</tissue>
    </source>
</reference>
<feature type="domain" description="NADH:ubiquinone oxidoreductase 30kDa subunit" evidence="13">
    <location>
        <begin position="8"/>
        <end position="89"/>
    </location>
</feature>
<dbReference type="InterPro" id="IPR020396">
    <property type="entry name" value="NADH_UbQ_OxRdtase_CS"/>
</dbReference>
<evidence type="ECO:0000256" key="12">
    <source>
        <dbReference type="SAM" id="MobiDB-lite"/>
    </source>
</evidence>
<dbReference type="GO" id="GO:0005886">
    <property type="term" value="C:plasma membrane"/>
    <property type="evidence" value="ECO:0007669"/>
    <property type="project" value="UniProtKB-SubCell"/>
</dbReference>
<dbReference type="STRING" id="55544.A0A4D9DK59"/>
<evidence type="ECO:0000256" key="2">
    <source>
        <dbReference type="ARBA" id="ARBA00005769"/>
    </source>
</evidence>
<dbReference type="Gene3D" id="3.30.460.80">
    <property type="entry name" value="NADH:ubiquinone oxidoreductase, 30kDa subunit"/>
    <property type="match status" value="1"/>
</dbReference>
<comment type="subcellular location">
    <subcellularLocation>
        <location evidence="1">Cell membrane</location>
        <topology evidence="1">Peripheral membrane protein</topology>
    </subcellularLocation>
</comment>
<evidence type="ECO:0000256" key="10">
    <source>
        <dbReference type="ARBA" id="ARBA00033303"/>
    </source>
</evidence>
<evidence type="ECO:0000256" key="7">
    <source>
        <dbReference type="ARBA" id="ARBA00023027"/>
    </source>
</evidence>
<dbReference type="InterPro" id="IPR037232">
    <property type="entry name" value="NADH_quin_OxRdtase_su_C/D-like"/>
</dbReference>
<keyword evidence="7" id="KW-0520">NAD</keyword>
<evidence type="ECO:0000256" key="11">
    <source>
        <dbReference type="ARBA" id="ARBA00047132"/>
    </source>
</evidence>
<feature type="domain" description="NADH-quinone oxidoreductase subunit D" evidence="14">
    <location>
        <begin position="236"/>
        <end position="372"/>
    </location>
</feature>
<accession>A0A4D9DK59</accession>
<dbReference type="InterPro" id="IPR001501">
    <property type="entry name" value="Ni-dep_hyd_lsu"/>
</dbReference>
<protein>
    <recommendedName>
        <fullName evidence="4">NADH dehydrogenase [ubiquinone] iron-sulfur protein 3, mitochondrial</fullName>
    </recommendedName>
    <alternativeName>
        <fullName evidence="10">Complex I-30kD</fullName>
    </alternativeName>
    <alternativeName>
        <fullName evidence="9">NADH-ubiquinone oxidoreductase 30 kDa subunit</fullName>
    </alternativeName>
</protein>
<feature type="region of interest" description="Disordered" evidence="12">
    <location>
        <begin position="376"/>
        <end position="400"/>
    </location>
</feature>
<dbReference type="Pfam" id="PF00374">
    <property type="entry name" value="NiFeSe_Hases"/>
    <property type="match status" value="1"/>
</dbReference>
<dbReference type="GO" id="GO:0016651">
    <property type="term" value="F:oxidoreductase activity, acting on NAD(P)H"/>
    <property type="evidence" value="ECO:0007669"/>
    <property type="project" value="InterPro"/>
</dbReference>
<dbReference type="PANTHER" id="PTHR43485:SF1">
    <property type="entry name" value="FORMATE HYDROGENLYASE SUBUNIT 5-RELATED"/>
    <property type="match status" value="1"/>
</dbReference>
<dbReference type="Pfam" id="PF00346">
    <property type="entry name" value="Complex1_49kDa"/>
    <property type="match status" value="1"/>
</dbReference>
<comment type="caution">
    <text evidence="15">The sequence shown here is derived from an EMBL/GenBank/DDBJ whole genome shotgun (WGS) entry which is preliminary data.</text>
</comment>
<gene>
    <name evidence="15" type="ORF">DR999_PMT23073</name>
</gene>
<evidence type="ECO:0000256" key="4">
    <source>
        <dbReference type="ARBA" id="ARBA00020084"/>
    </source>
</evidence>
<evidence type="ECO:0000313" key="15">
    <source>
        <dbReference type="EMBL" id="TFJ95392.1"/>
    </source>
</evidence>
<name>A0A4D9DK59_9SAUR</name>
<evidence type="ECO:0000313" key="16">
    <source>
        <dbReference type="Proteomes" id="UP000297703"/>
    </source>
</evidence>
<dbReference type="InterPro" id="IPR001268">
    <property type="entry name" value="NADH_UbQ_OxRdtase_30kDa_su"/>
</dbReference>
<dbReference type="EMBL" id="QXTE01007909">
    <property type="protein sequence ID" value="TFJ95392.1"/>
    <property type="molecule type" value="Genomic_DNA"/>
</dbReference>
<dbReference type="PANTHER" id="PTHR43485">
    <property type="entry name" value="HYDROGENASE-4 COMPONENT G"/>
    <property type="match status" value="1"/>
</dbReference>
<comment type="similarity">
    <text evidence="2">Belongs to the complex I 49 kDa subunit family.</text>
</comment>
<dbReference type="SUPFAM" id="SSF143243">
    <property type="entry name" value="Nqo5-like"/>
    <property type="match status" value="1"/>
</dbReference>